<evidence type="ECO:0000256" key="7">
    <source>
        <dbReference type="SAM" id="MobiDB-lite"/>
    </source>
</evidence>
<dbReference type="InterPro" id="IPR036407">
    <property type="entry name" value="DM_DNA-bd_sf"/>
</dbReference>
<comment type="similarity">
    <text evidence="1">Belongs to the DMRT family.</text>
</comment>
<dbReference type="GO" id="GO:0005634">
    <property type="term" value="C:nucleus"/>
    <property type="evidence" value="ECO:0007669"/>
    <property type="project" value="UniProtKB-SubCell"/>
</dbReference>
<gene>
    <name evidence="9" type="ORF">KP79_PYT08559</name>
</gene>
<dbReference type="GO" id="GO:0000981">
    <property type="term" value="F:DNA-binding transcription factor activity, RNA polymerase II-specific"/>
    <property type="evidence" value="ECO:0007669"/>
    <property type="project" value="TreeGrafter"/>
</dbReference>
<evidence type="ECO:0000256" key="4">
    <source>
        <dbReference type="ARBA" id="ARBA00023125"/>
    </source>
</evidence>
<dbReference type="PROSITE" id="PS50809">
    <property type="entry name" value="DM_2"/>
    <property type="match status" value="1"/>
</dbReference>
<protein>
    <submittedName>
        <fullName evidence="9">Doublesex-and mab-3-related transcription factor 2</fullName>
    </submittedName>
</protein>
<organism evidence="9 10">
    <name type="scientific">Mizuhopecten yessoensis</name>
    <name type="common">Japanese scallop</name>
    <name type="synonym">Patinopecten yessoensis</name>
    <dbReference type="NCBI Taxonomy" id="6573"/>
    <lineage>
        <taxon>Eukaryota</taxon>
        <taxon>Metazoa</taxon>
        <taxon>Spiralia</taxon>
        <taxon>Lophotrochozoa</taxon>
        <taxon>Mollusca</taxon>
        <taxon>Bivalvia</taxon>
        <taxon>Autobranchia</taxon>
        <taxon>Pteriomorphia</taxon>
        <taxon>Pectinida</taxon>
        <taxon>Pectinoidea</taxon>
        <taxon>Pectinidae</taxon>
        <taxon>Mizuhopecten</taxon>
    </lineage>
</organism>
<dbReference type="OrthoDB" id="6162476at2759"/>
<evidence type="ECO:0000256" key="5">
    <source>
        <dbReference type="ARBA" id="ARBA00023242"/>
    </source>
</evidence>
<comment type="subcellular location">
    <subcellularLocation>
        <location evidence="6">Nucleus</location>
    </subcellularLocation>
</comment>
<dbReference type="STRING" id="6573.A0A210Q2X0"/>
<evidence type="ECO:0000256" key="6">
    <source>
        <dbReference type="PROSITE-ProRule" id="PRU00070"/>
    </source>
</evidence>
<feature type="domain" description="DM" evidence="8">
    <location>
        <begin position="35"/>
        <end position="82"/>
    </location>
</feature>
<keyword evidence="4 6" id="KW-0238">DNA-binding</keyword>
<dbReference type="Pfam" id="PF00751">
    <property type="entry name" value="DM"/>
    <property type="match status" value="1"/>
</dbReference>
<keyword evidence="5 6" id="KW-0539">Nucleus</keyword>
<name>A0A210Q2X0_MIZYE</name>
<dbReference type="Proteomes" id="UP000242188">
    <property type="component" value="Unassembled WGS sequence"/>
</dbReference>
<accession>A0A210Q2X0</accession>
<dbReference type="PROSITE" id="PS40000">
    <property type="entry name" value="DM_1"/>
    <property type="match status" value="1"/>
</dbReference>
<dbReference type="EMBL" id="NEDP02005174">
    <property type="protein sequence ID" value="OWF43062.1"/>
    <property type="molecule type" value="Genomic_DNA"/>
</dbReference>
<dbReference type="GO" id="GO:0046872">
    <property type="term" value="F:metal ion binding"/>
    <property type="evidence" value="ECO:0007669"/>
    <property type="project" value="UniProtKB-KW"/>
</dbReference>
<dbReference type="GO" id="GO:0000978">
    <property type="term" value="F:RNA polymerase II cis-regulatory region sequence-specific DNA binding"/>
    <property type="evidence" value="ECO:0007669"/>
    <property type="project" value="TreeGrafter"/>
</dbReference>
<reference evidence="9 10" key="1">
    <citation type="journal article" date="2017" name="Nat. Ecol. Evol.">
        <title>Scallop genome provides insights into evolution of bilaterian karyotype and development.</title>
        <authorList>
            <person name="Wang S."/>
            <person name="Zhang J."/>
            <person name="Jiao W."/>
            <person name="Li J."/>
            <person name="Xun X."/>
            <person name="Sun Y."/>
            <person name="Guo X."/>
            <person name="Huan P."/>
            <person name="Dong B."/>
            <person name="Zhang L."/>
            <person name="Hu X."/>
            <person name="Sun X."/>
            <person name="Wang J."/>
            <person name="Zhao C."/>
            <person name="Wang Y."/>
            <person name="Wang D."/>
            <person name="Huang X."/>
            <person name="Wang R."/>
            <person name="Lv J."/>
            <person name="Li Y."/>
            <person name="Zhang Z."/>
            <person name="Liu B."/>
            <person name="Lu W."/>
            <person name="Hui Y."/>
            <person name="Liang J."/>
            <person name="Zhou Z."/>
            <person name="Hou R."/>
            <person name="Li X."/>
            <person name="Liu Y."/>
            <person name="Li H."/>
            <person name="Ning X."/>
            <person name="Lin Y."/>
            <person name="Zhao L."/>
            <person name="Xing Q."/>
            <person name="Dou J."/>
            <person name="Li Y."/>
            <person name="Mao J."/>
            <person name="Guo H."/>
            <person name="Dou H."/>
            <person name="Li T."/>
            <person name="Mu C."/>
            <person name="Jiang W."/>
            <person name="Fu Q."/>
            <person name="Fu X."/>
            <person name="Miao Y."/>
            <person name="Liu J."/>
            <person name="Yu Q."/>
            <person name="Li R."/>
            <person name="Liao H."/>
            <person name="Li X."/>
            <person name="Kong Y."/>
            <person name="Jiang Z."/>
            <person name="Chourrout D."/>
            <person name="Li R."/>
            <person name="Bao Z."/>
        </authorList>
    </citation>
    <scope>NUCLEOTIDE SEQUENCE [LARGE SCALE GENOMIC DNA]</scope>
    <source>
        <strain evidence="9 10">PY_sf001</strain>
    </source>
</reference>
<feature type="DNA-binding region" description="DM" evidence="6">
    <location>
        <begin position="35"/>
        <end position="82"/>
    </location>
</feature>
<dbReference type="PANTHER" id="PTHR12322:SF53">
    <property type="entry name" value="DOUBLESEX-MAB RELATED 11E"/>
    <property type="match status" value="1"/>
</dbReference>
<dbReference type="SUPFAM" id="SSF82927">
    <property type="entry name" value="Cysteine-rich DNA binding domain, (DM domain)"/>
    <property type="match status" value="1"/>
</dbReference>
<comment type="caution">
    <text evidence="9">The sequence shown here is derived from an EMBL/GenBank/DDBJ whole genome shotgun (WGS) entry which is preliminary data.</text>
</comment>
<evidence type="ECO:0000256" key="2">
    <source>
        <dbReference type="ARBA" id="ARBA00022723"/>
    </source>
</evidence>
<keyword evidence="2 6" id="KW-0479">Metal-binding</keyword>
<dbReference type="InterPro" id="IPR001275">
    <property type="entry name" value="DM_DNA-bd"/>
</dbReference>
<dbReference type="InterPro" id="IPR026607">
    <property type="entry name" value="DMRT"/>
</dbReference>
<keyword evidence="3 6" id="KW-0862">Zinc</keyword>
<sequence length="354" mass="40273">MIEPEEEKQEGHTDMLRDKSVGRVSGRKLLRTPKCARCRNHGVVSCLKGHKRFCRWRDCQCPNCLLVVERQRVMAAQVALRRHQASEMTITLKDKVKTATQILQHRKLIQRNLRSLQQHTLSRDVLSKYKNKQTIYNADEKYLPPIFNERMRKRRCFADKELELAMYEHERQHEILQTKINVSNSSGTGSSLTGFVGTDTIDMTSTVPSSSRDVLQQLFPFHSSSVLELVWQGCRGNMKKAIQQIVCNVPCIKSCHPSVPVPEIIHDSVFSFVKDSHFTRLEQEKDPKVAYGDRNISWRQQSETDCSTKRKELSPLGTKNTTGHGKSAVCATREAAASKPGRLKFSVAAIIGEL</sequence>
<dbReference type="SMART" id="SM00301">
    <property type="entry name" value="DM"/>
    <property type="match status" value="1"/>
</dbReference>
<evidence type="ECO:0000259" key="8">
    <source>
        <dbReference type="PROSITE" id="PS50809"/>
    </source>
</evidence>
<feature type="compositionally biased region" description="Basic and acidic residues" evidence="7">
    <location>
        <begin position="9"/>
        <end position="21"/>
    </location>
</feature>
<dbReference type="Gene3D" id="4.10.1040.10">
    <property type="entry name" value="DM DNA-binding domain"/>
    <property type="match status" value="1"/>
</dbReference>
<dbReference type="GO" id="GO:0007548">
    <property type="term" value="P:sex differentiation"/>
    <property type="evidence" value="ECO:0007669"/>
    <property type="project" value="TreeGrafter"/>
</dbReference>
<dbReference type="Pfam" id="PF03474">
    <property type="entry name" value="DMA"/>
    <property type="match status" value="1"/>
</dbReference>
<dbReference type="InterPro" id="IPR005173">
    <property type="entry name" value="DMA"/>
</dbReference>
<keyword evidence="10" id="KW-1185">Reference proteome</keyword>
<evidence type="ECO:0000313" key="10">
    <source>
        <dbReference type="Proteomes" id="UP000242188"/>
    </source>
</evidence>
<feature type="region of interest" description="Disordered" evidence="7">
    <location>
        <begin position="1"/>
        <end position="23"/>
    </location>
</feature>
<proteinExistence type="inferred from homology"/>
<dbReference type="PANTHER" id="PTHR12322">
    <property type="entry name" value="DOUBLESEX AND MAB-3 RELATED TRANSCRIPTION FACTOR DMRT"/>
    <property type="match status" value="1"/>
</dbReference>
<dbReference type="FunFam" id="4.10.1040.10:FF:000001">
    <property type="entry name" value="doublesex- and mab-3-related transcription factor 1"/>
    <property type="match status" value="1"/>
</dbReference>
<evidence type="ECO:0000313" key="9">
    <source>
        <dbReference type="EMBL" id="OWF43062.1"/>
    </source>
</evidence>
<evidence type="ECO:0000256" key="3">
    <source>
        <dbReference type="ARBA" id="ARBA00022833"/>
    </source>
</evidence>
<dbReference type="AlphaFoldDB" id="A0A210Q2X0"/>
<evidence type="ECO:0000256" key="1">
    <source>
        <dbReference type="ARBA" id="ARBA00006834"/>
    </source>
</evidence>